<reference evidence="7" key="2">
    <citation type="submission" date="2025-09" db="UniProtKB">
        <authorList>
            <consortium name="Ensembl"/>
        </authorList>
    </citation>
    <scope>IDENTIFICATION</scope>
</reference>
<dbReference type="Proteomes" id="UP000233160">
    <property type="component" value="Unassembled WGS sequence"/>
</dbReference>
<sequence length="137" mass="15385">MEPPSAPPHRTHVPWQGLLLTVSLLTFWNPPATGEAIVHSLPFNASEGTNVFLLVYNWQLDVYGYGWTTSSDNLLATFVIDTVEKRLGPAYSGHETIYPNATLLFRSVTLKDTGYYTLLIVRRSLKNDLATGQFHVY</sequence>
<keyword evidence="8" id="KW-1185">Reference proteome</keyword>
<dbReference type="GO" id="GO:1990782">
    <property type="term" value="F:protein tyrosine kinase binding"/>
    <property type="evidence" value="ECO:0007669"/>
    <property type="project" value="TreeGrafter"/>
</dbReference>
<proteinExistence type="inferred from homology"/>
<dbReference type="InterPro" id="IPR050831">
    <property type="entry name" value="CEA_cell_adhesion"/>
</dbReference>
<dbReference type="GeneTree" id="ENSGT01100000263479"/>
<evidence type="ECO:0000256" key="1">
    <source>
        <dbReference type="ARBA" id="ARBA00022729"/>
    </source>
</evidence>
<dbReference type="STRING" id="379532.ENSPCOP00000011071"/>
<evidence type="ECO:0000256" key="2">
    <source>
        <dbReference type="ARBA" id="ARBA00023180"/>
    </source>
</evidence>
<reference evidence="7" key="1">
    <citation type="submission" date="2025-08" db="UniProtKB">
        <authorList>
            <consortium name="Ensembl"/>
        </authorList>
    </citation>
    <scope>IDENTIFICATION</scope>
</reference>
<keyword evidence="3" id="KW-0393">Immunoglobulin domain</keyword>
<dbReference type="GO" id="GO:0007165">
    <property type="term" value="P:signal transduction"/>
    <property type="evidence" value="ECO:0007669"/>
    <property type="project" value="TreeGrafter"/>
</dbReference>
<evidence type="ECO:0000313" key="8">
    <source>
        <dbReference type="Proteomes" id="UP000233160"/>
    </source>
</evidence>
<dbReference type="AlphaFoldDB" id="A0A2K6FAQ5"/>
<keyword evidence="1 5" id="KW-0732">Signal</keyword>
<accession>A0A2K6FAQ5</accession>
<comment type="similarity">
    <text evidence="4">Belongs to the immunoglobulin superfamily. CEA family.</text>
</comment>
<dbReference type="Pfam" id="PF07686">
    <property type="entry name" value="V-set"/>
    <property type="match status" value="1"/>
</dbReference>
<evidence type="ECO:0000256" key="3">
    <source>
        <dbReference type="ARBA" id="ARBA00023319"/>
    </source>
</evidence>
<name>A0A2K6FAQ5_PROCO</name>
<dbReference type="GO" id="GO:0005886">
    <property type="term" value="C:plasma membrane"/>
    <property type="evidence" value="ECO:0007669"/>
    <property type="project" value="TreeGrafter"/>
</dbReference>
<feature type="domain" description="Immunoglobulin V-set" evidence="6">
    <location>
        <begin position="42"/>
        <end position="127"/>
    </location>
</feature>
<evidence type="ECO:0000259" key="6">
    <source>
        <dbReference type="Pfam" id="PF07686"/>
    </source>
</evidence>
<dbReference type="Ensembl" id="ENSPCOT00000021654.1">
    <property type="protein sequence ID" value="ENSPCOP00000011071.1"/>
    <property type="gene ID" value="ENSPCOG00000017032.1"/>
</dbReference>
<dbReference type="InterPro" id="IPR013106">
    <property type="entry name" value="Ig_V-set"/>
</dbReference>
<feature type="signal peptide" evidence="5">
    <location>
        <begin position="1"/>
        <end position="34"/>
    </location>
</feature>
<evidence type="ECO:0000256" key="4">
    <source>
        <dbReference type="ARBA" id="ARBA00038222"/>
    </source>
</evidence>
<dbReference type="InterPro" id="IPR013783">
    <property type="entry name" value="Ig-like_fold"/>
</dbReference>
<evidence type="ECO:0000256" key="5">
    <source>
        <dbReference type="SAM" id="SignalP"/>
    </source>
</evidence>
<dbReference type="GO" id="GO:0002682">
    <property type="term" value="P:regulation of immune system process"/>
    <property type="evidence" value="ECO:0007669"/>
    <property type="project" value="TreeGrafter"/>
</dbReference>
<dbReference type="PANTHER" id="PTHR44427">
    <property type="entry name" value="CARCINOEMBRYONIC ANTIGEN-RELATED CELL ADHESION MOLECULE 19"/>
    <property type="match status" value="1"/>
</dbReference>
<dbReference type="PANTHER" id="PTHR44427:SF1">
    <property type="entry name" value="CARCINOEMBRYONIC ANTIGEN-RELATED CELL ADHESION MOLECULE 1"/>
    <property type="match status" value="1"/>
</dbReference>
<dbReference type="GO" id="GO:0009986">
    <property type="term" value="C:cell surface"/>
    <property type="evidence" value="ECO:0007669"/>
    <property type="project" value="TreeGrafter"/>
</dbReference>
<organism evidence="7 8">
    <name type="scientific">Propithecus coquereli</name>
    <name type="common">Coquerel's sifaka</name>
    <name type="synonym">Propithecus verreauxi coquereli</name>
    <dbReference type="NCBI Taxonomy" id="379532"/>
    <lineage>
        <taxon>Eukaryota</taxon>
        <taxon>Metazoa</taxon>
        <taxon>Chordata</taxon>
        <taxon>Craniata</taxon>
        <taxon>Vertebrata</taxon>
        <taxon>Euteleostomi</taxon>
        <taxon>Mammalia</taxon>
        <taxon>Eutheria</taxon>
        <taxon>Euarchontoglires</taxon>
        <taxon>Primates</taxon>
        <taxon>Strepsirrhini</taxon>
        <taxon>Lemuriformes</taxon>
        <taxon>Indriidae</taxon>
        <taxon>Propithecus</taxon>
    </lineage>
</organism>
<keyword evidence="2" id="KW-0325">Glycoprotein</keyword>
<dbReference type="InterPro" id="IPR036179">
    <property type="entry name" value="Ig-like_dom_sf"/>
</dbReference>
<protein>
    <recommendedName>
        <fullName evidence="6">Immunoglobulin V-set domain-containing protein</fullName>
    </recommendedName>
</protein>
<evidence type="ECO:0000313" key="7">
    <source>
        <dbReference type="Ensembl" id="ENSPCOP00000011071.1"/>
    </source>
</evidence>
<feature type="chain" id="PRO_5014422102" description="Immunoglobulin V-set domain-containing protein" evidence="5">
    <location>
        <begin position="35"/>
        <end position="137"/>
    </location>
</feature>
<dbReference type="Gene3D" id="2.60.40.10">
    <property type="entry name" value="Immunoglobulins"/>
    <property type="match status" value="1"/>
</dbReference>
<dbReference type="OMA" id="VYGKCCP"/>
<dbReference type="SUPFAM" id="SSF48726">
    <property type="entry name" value="Immunoglobulin"/>
    <property type="match status" value="1"/>
</dbReference>